<name>A0A9Q1AWF5_9SAUR</name>
<evidence type="ECO:0000313" key="28">
    <source>
        <dbReference type="EMBL" id="KAJ7316154.1"/>
    </source>
</evidence>
<protein>
    <recommendedName>
        <fullName evidence="7">Zinc phosphodiesterase ELAC protein 2</fullName>
        <ecNumber evidence="6">3.1.26.11</ecNumber>
    </recommendedName>
    <alternativeName>
        <fullName evidence="22">ElaC homolog protein 2</fullName>
    </alternativeName>
    <alternativeName>
        <fullName evidence="20">Ribonuclease Z 2</fullName>
    </alternativeName>
    <alternativeName>
        <fullName evidence="21">tRNA 3 endonuclease 2</fullName>
    </alternativeName>
    <alternativeName>
        <fullName evidence="19">tRNase Z 2</fullName>
    </alternativeName>
</protein>
<feature type="domain" description="tRNase Z endonuclease" evidence="27">
    <location>
        <begin position="62"/>
        <end position="121"/>
    </location>
</feature>
<evidence type="ECO:0000256" key="14">
    <source>
        <dbReference type="ARBA" id="ARBA00022833"/>
    </source>
</evidence>
<evidence type="ECO:0000256" key="15">
    <source>
        <dbReference type="ARBA" id="ARBA00022946"/>
    </source>
</evidence>
<evidence type="ECO:0000256" key="20">
    <source>
        <dbReference type="ARBA" id="ARBA00030729"/>
    </source>
</evidence>
<keyword evidence="16" id="KW-0496">Mitochondrion</keyword>
<evidence type="ECO:0000256" key="19">
    <source>
        <dbReference type="ARBA" id="ARBA00030689"/>
    </source>
</evidence>
<dbReference type="Gene3D" id="3.60.15.10">
    <property type="entry name" value="Ribonuclease Z/Hydroxyacylglutathione hydrolase-like"/>
    <property type="match status" value="3"/>
</dbReference>
<feature type="region of interest" description="Disordered" evidence="25">
    <location>
        <begin position="794"/>
        <end position="821"/>
    </location>
</feature>
<evidence type="ECO:0000256" key="5">
    <source>
        <dbReference type="ARBA" id="ARBA00007823"/>
    </source>
</evidence>
<dbReference type="Pfam" id="PF23023">
    <property type="entry name" value="Anti-Pycsar_Apyc1"/>
    <property type="match status" value="1"/>
</dbReference>
<evidence type="ECO:0000256" key="23">
    <source>
        <dbReference type="ARBA" id="ARBA00046098"/>
    </source>
</evidence>
<evidence type="ECO:0000256" key="6">
    <source>
        <dbReference type="ARBA" id="ARBA00012477"/>
    </source>
</evidence>
<dbReference type="FunFam" id="3.60.15.10:FF:000173">
    <property type="entry name" value="ElaC ribonuclease Z 2"/>
    <property type="match status" value="1"/>
</dbReference>
<keyword evidence="29" id="KW-1185">Reference proteome</keyword>
<feature type="chain" id="PRO_5040473771" description="Zinc phosphodiesterase ELAC protein 2" evidence="26">
    <location>
        <begin position="18"/>
        <end position="821"/>
    </location>
</feature>
<dbReference type="PANTHER" id="PTHR12553">
    <property type="entry name" value="ZINC PHOSPHODIESTERASE ELAC PROTEIN 2"/>
    <property type="match status" value="1"/>
</dbReference>
<reference evidence="28" key="1">
    <citation type="journal article" date="2023" name="DNA Res.">
        <title>Chromosome-level genome assembly of Phrynocephalus forsythii using third-generation DNA sequencing and Hi-C analysis.</title>
        <authorList>
            <person name="Qi Y."/>
            <person name="Zhao W."/>
            <person name="Zhao Y."/>
            <person name="Niu C."/>
            <person name="Cao S."/>
            <person name="Zhang Y."/>
        </authorList>
    </citation>
    <scope>NUCLEOTIDE SEQUENCE</scope>
    <source>
        <tissue evidence="28">Muscle</tissue>
    </source>
</reference>
<keyword evidence="12" id="KW-0255">Endonuclease</keyword>
<sequence length="821" mass="91195">MLPGRLLLLLLRASARAMSGGGPGGFRGQRPPRHWRAREKRLGPGGSLEASKLNGPSTCYVQVVAAGTRDAGAAVYVFSEYNRYLFNCGEGVQRLMQEHKLKVSRLDNIFITRMNWANVGGLSGMIITLKESGVPKCVLSGPPQLQNYLEAVKKFSGSLKGIDLVVKPHSDSEYRDETMAVYQVPLVAGKTPTDEPSLQPDSAPPVAEGEKKPVSRPKSPPVKQQPLKSNSGKESPPETDCPRDPSLVIAYICKLHPKKGEFLVLKARDLGLPVGTAAIAPIIEAVKDGKSIMFEGREILPEEICTPVDPEAVFLVVECPHEGFVDAVCENATLKGYQEGKQEKPVVLIIHITPEFILRDSRYKQWMESFGPETQHLILNENCQSVHCFRSYKIQTQLNLIHPEIFPLLTNYQSKEEEAVFNVPVTRGECLLKYQLRPKPEWQRSAVTACSSAEFVAEALQLPDFEDCVQKCKASLPAKTNPSGSAGCYPEVIFLGTGSAIPMKTRNVSSTLINVSATQSLILDCGEGTFGQLCRHYGDEIDKVLCNIDAIFVSHIHADHHTGLLNILLQRHRAFMTLGKPYSPVLLVAPTVLMSWLKQYNYNCQEILGHFNQRRKYRLLKCCGIQFQTCDVRHCRNAFGCAIVHKSGWKIVFSGDTMPCNALIEMGKNASLLIHEATLEDGLEDEAVEKTHSTTSQAIKVGMEMNAEFIMLNHFSQRYAKIPLFSDDFSKKVGIAFDHMRVNFDDIAAIPKLLLPLKALFADDIGEMQERKEKREMRLLREAVKNSKAWATLQNQASAQTKRESAENSHQAPNKKVKMAS</sequence>
<keyword evidence="26" id="KW-0732">Signal</keyword>
<evidence type="ECO:0000313" key="29">
    <source>
        <dbReference type="Proteomes" id="UP001142489"/>
    </source>
</evidence>
<comment type="caution">
    <text evidence="28">The sequence shown here is derived from an EMBL/GenBank/DDBJ whole genome shotgun (WGS) entry which is preliminary data.</text>
</comment>
<dbReference type="EC" id="3.1.26.11" evidence="6"/>
<comment type="subcellular location">
    <subcellularLocation>
        <location evidence="4">Mitochondrion matrix</location>
        <location evidence="4">Mitochondrion nucleoid</location>
    </subcellularLocation>
    <subcellularLocation>
        <location evidence="3">Nucleus</location>
    </subcellularLocation>
</comment>
<feature type="signal peptide" evidence="26">
    <location>
        <begin position="1"/>
        <end position="17"/>
    </location>
</feature>
<accession>A0A9Q1AWF5</accession>
<keyword evidence="17" id="KW-0539">Nucleus</keyword>
<dbReference type="OrthoDB" id="527344at2759"/>
<keyword evidence="11" id="KW-0479">Metal-binding</keyword>
<keyword evidence="18" id="KW-1135">Mitochondrion nucleoid</keyword>
<evidence type="ECO:0000256" key="8">
    <source>
        <dbReference type="ARBA" id="ARBA00022553"/>
    </source>
</evidence>
<dbReference type="GO" id="GO:1990180">
    <property type="term" value="P:mitochondrial tRNA 3'-end processing"/>
    <property type="evidence" value="ECO:0007669"/>
    <property type="project" value="TreeGrafter"/>
</dbReference>
<feature type="region of interest" description="Disordered" evidence="25">
    <location>
        <begin position="190"/>
        <end position="241"/>
    </location>
</feature>
<proteinExistence type="inferred from homology"/>
<evidence type="ECO:0000256" key="10">
    <source>
        <dbReference type="ARBA" id="ARBA00022722"/>
    </source>
</evidence>
<dbReference type="GO" id="GO:0046872">
    <property type="term" value="F:metal ion binding"/>
    <property type="evidence" value="ECO:0007669"/>
    <property type="project" value="UniProtKB-KW"/>
</dbReference>
<dbReference type="GO" id="GO:0005634">
    <property type="term" value="C:nucleus"/>
    <property type="evidence" value="ECO:0007669"/>
    <property type="project" value="UniProtKB-SubCell"/>
</dbReference>
<keyword evidence="14" id="KW-0862">Zinc</keyword>
<dbReference type="PANTHER" id="PTHR12553:SF49">
    <property type="entry name" value="ZINC PHOSPHODIESTERASE ELAC PROTEIN 2"/>
    <property type="match status" value="1"/>
</dbReference>
<comment type="catalytic activity">
    <reaction evidence="1">
        <text>Endonucleolytic cleavage of RNA, removing extra 3' nucleotides from tRNA precursor, generating 3' termini of tRNAs. A 3'-hydroxy group is left at the tRNA terminus and a 5'-phosphoryl group is left at the trailer molecule.</text>
        <dbReference type="EC" id="3.1.26.11"/>
    </reaction>
</comment>
<dbReference type="InterPro" id="IPR047151">
    <property type="entry name" value="RNZ2-like"/>
</dbReference>
<dbReference type="EMBL" id="JAPFRF010000011">
    <property type="protein sequence ID" value="KAJ7316154.1"/>
    <property type="molecule type" value="Genomic_DNA"/>
</dbReference>
<keyword evidence="13" id="KW-0378">Hydrolase</keyword>
<dbReference type="Proteomes" id="UP001142489">
    <property type="component" value="Unassembled WGS sequence"/>
</dbReference>
<evidence type="ECO:0000256" key="1">
    <source>
        <dbReference type="ARBA" id="ARBA00000402"/>
    </source>
</evidence>
<dbReference type="Pfam" id="PF13691">
    <property type="entry name" value="Lactamase_B_4"/>
    <property type="match status" value="1"/>
</dbReference>
<evidence type="ECO:0000256" key="2">
    <source>
        <dbReference type="ARBA" id="ARBA00001947"/>
    </source>
</evidence>
<dbReference type="GO" id="GO:0042645">
    <property type="term" value="C:mitochondrial nucleoid"/>
    <property type="evidence" value="ECO:0007669"/>
    <property type="project" value="UniProtKB-SubCell"/>
</dbReference>
<comment type="cofactor">
    <cofactor evidence="2">
        <name>Zn(2+)</name>
        <dbReference type="ChEBI" id="CHEBI:29105"/>
    </cofactor>
</comment>
<dbReference type="SUPFAM" id="SSF56281">
    <property type="entry name" value="Metallo-hydrolase/oxidoreductase"/>
    <property type="match status" value="2"/>
</dbReference>
<evidence type="ECO:0000256" key="12">
    <source>
        <dbReference type="ARBA" id="ARBA00022759"/>
    </source>
</evidence>
<evidence type="ECO:0000256" key="17">
    <source>
        <dbReference type="ARBA" id="ARBA00023242"/>
    </source>
</evidence>
<keyword evidence="15" id="KW-0809">Transit peptide</keyword>
<comment type="similarity">
    <text evidence="5">Belongs to the RNase Z family.</text>
</comment>
<dbReference type="FunFam" id="3.60.15.10:FF:000014">
    <property type="entry name" value="Zinc phosphodiesterase ELAC protein 2"/>
    <property type="match status" value="1"/>
</dbReference>
<evidence type="ECO:0000256" key="25">
    <source>
        <dbReference type="SAM" id="MobiDB-lite"/>
    </source>
</evidence>
<evidence type="ECO:0000256" key="21">
    <source>
        <dbReference type="ARBA" id="ARBA00032104"/>
    </source>
</evidence>
<evidence type="ECO:0000256" key="3">
    <source>
        <dbReference type="ARBA" id="ARBA00004123"/>
    </source>
</evidence>
<evidence type="ECO:0000256" key="4">
    <source>
        <dbReference type="ARBA" id="ARBA00004436"/>
    </source>
</evidence>
<evidence type="ECO:0000256" key="24">
    <source>
        <dbReference type="ARBA" id="ARBA00047136"/>
    </source>
</evidence>
<dbReference type="InterPro" id="IPR036866">
    <property type="entry name" value="RibonucZ/Hydroxyglut_hydro"/>
</dbReference>
<evidence type="ECO:0000256" key="9">
    <source>
        <dbReference type="ARBA" id="ARBA00022694"/>
    </source>
</evidence>
<dbReference type="CDD" id="cd07718">
    <property type="entry name" value="RNaseZ_ELAC1_ELAC2-C-term-like_MBL-fold"/>
    <property type="match status" value="1"/>
</dbReference>
<dbReference type="AlphaFoldDB" id="A0A9Q1AWF5"/>
<keyword evidence="8" id="KW-0597">Phosphoprotein</keyword>
<evidence type="ECO:0000256" key="11">
    <source>
        <dbReference type="ARBA" id="ARBA00022723"/>
    </source>
</evidence>
<evidence type="ECO:0000256" key="26">
    <source>
        <dbReference type="SAM" id="SignalP"/>
    </source>
</evidence>
<evidence type="ECO:0000259" key="27">
    <source>
        <dbReference type="Pfam" id="PF13691"/>
    </source>
</evidence>
<comment type="function">
    <text evidence="23">Zinc phosphodiesterase, which displays mitochondrial tRNA 3'-processing endonuclease activity. Involved in tRNA maturation, by removing a 3'-trailer from precursor tRNA. Associates with mitochondrial DNA complexes at the nucleoids to initiate RNA processing and ribosome assembly.</text>
</comment>
<keyword evidence="10" id="KW-0540">Nuclease</keyword>
<evidence type="ECO:0000256" key="22">
    <source>
        <dbReference type="ARBA" id="ARBA00032616"/>
    </source>
</evidence>
<feature type="region of interest" description="Disordered" evidence="25">
    <location>
        <begin position="20"/>
        <end position="48"/>
    </location>
</feature>
<organism evidence="28 29">
    <name type="scientific">Phrynocephalus forsythii</name>
    <dbReference type="NCBI Taxonomy" id="171643"/>
    <lineage>
        <taxon>Eukaryota</taxon>
        <taxon>Metazoa</taxon>
        <taxon>Chordata</taxon>
        <taxon>Craniata</taxon>
        <taxon>Vertebrata</taxon>
        <taxon>Euteleostomi</taxon>
        <taxon>Lepidosauria</taxon>
        <taxon>Squamata</taxon>
        <taxon>Bifurcata</taxon>
        <taxon>Unidentata</taxon>
        <taxon>Episquamata</taxon>
        <taxon>Toxicofera</taxon>
        <taxon>Iguania</taxon>
        <taxon>Acrodonta</taxon>
        <taxon>Agamidae</taxon>
        <taxon>Agaminae</taxon>
        <taxon>Phrynocephalus</taxon>
    </lineage>
</organism>
<evidence type="ECO:0000256" key="18">
    <source>
        <dbReference type="ARBA" id="ARBA00023271"/>
    </source>
</evidence>
<dbReference type="InterPro" id="IPR027794">
    <property type="entry name" value="tRNase_Z_dom"/>
</dbReference>
<comment type="subunit">
    <text evidence="24">Homodimer. Interacts with PTCD1.</text>
</comment>
<evidence type="ECO:0000256" key="16">
    <source>
        <dbReference type="ARBA" id="ARBA00023128"/>
    </source>
</evidence>
<feature type="compositionally biased region" description="Basic residues" evidence="25">
    <location>
        <begin position="30"/>
        <end position="39"/>
    </location>
</feature>
<keyword evidence="9" id="KW-0819">tRNA processing</keyword>
<evidence type="ECO:0000256" key="13">
    <source>
        <dbReference type="ARBA" id="ARBA00022801"/>
    </source>
</evidence>
<gene>
    <name evidence="28" type="ORF">JRQ81_002316</name>
</gene>
<dbReference type="GO" id="GO:0042781">
    <property type="term" value="F:3'-tRNA processing endoribonuclease activity"/>
    <property type="evidence" value="ECO:0007669"/>
    <property type="project" value="UniProtKB-EC"/>
</dbReference>
<evidence type="ECO:0000256" key="7">
    <source>
        <dbReference type="ARBA" id="ARBA00013357"/>
    </source>
</evidence>